<dbReference type="PANTHER" id="PTHR42693">
    <property type="entry name" value="ARYLSULFATASE FAMILY MEMBER"/>
    <property type="match status" value="1"/>
</dbReference>
<dbReference type="PANTHER" id="PTHR42693:SF53">
    <property type="entry name" value="ENDO-4-O-SULFATASE"/>
    <property type="match status" value="1"/>
</dbReference>
<dbReference type="Gene3D" id="3.40.720.10">
    <property type="entry name" value="Alkaline Phosphatase, subunit A"/>
    <property type="match status" value="1"/>
</dbReference>
<comment type="similarity">
    <text evidence="1">Belongs to the sulfatase family.</text>
</comment>
<dbReference type="AlphaFoldDB" id="A0A518GAC5"/>
<dbReference type="KEGG" id="ahel:Q31a_38730"/>
<dbReference type="InterPro" id="IPR024607">
    <property type="entry name" value="Sulfatase_CS"/>
</dbReference>
<dbReference type="SUPFAM" id="SSF53649">
    <property type="entry name" value="Alkaline phosphatase-like"/>
    <property type="match status" value="1"/>
</dbReference>
<evidence type="ECO:0000256" key="4">
    <source>
        <dbReference type="ARBA" id="ARBA00022837"/>
    </source>
</evidence>
<dbReference type="Proteomes" id="UP000318017">
    <property type="component" value="Chromosome"/>
</dbReference>
<evidence type="ECO:0000259" key="5">
    <source>
        <dbReference type="Pfam" id="PF00884"/>
    </source>
</evidence>
<keyword evidence="4" id="KW-0106">Calcium</keyword>
<evidence type="ECO:0000256" key="1">
    <source>
        <dbReference type="ARBA" id="ARBA00008779"/>
    </source>
</evidence>
<organism evidence="6 7">
    <name type="scientific">Aureliella helgolandensis</name>
    <dbReference type="NCBI Taxonomy" id="2527968"/>
    <lineage>
        <taxon>Bacteria</taxon>
        <taxon>Pseudomonadati</taxon>
        <taxon>Planctomycetota</taxon>
        <taxon>Planctomycetia</taxon>
        <taxon>Pirellulales</taxon>
        <taxon>Pirellulaceae</taxon>
        <taxon>Aureliella</taxon>
    </lineage>
</organism>
<accession>A0A518GAC5</accession>
<sequence>MKRQDQTSNRRQWLSALCLSWLAWCVLPCVSMFAEEAPPNIVLIIADDMNWDDCGAYGHPAIRTSNIDLLASQGMRFQHAYLTTNSCSPSRSSILTGKYPHNTGAEQLHWPLPEGSPTFAAELRKLGYYTAAAGKWHLGDAVRPHFDRIYEASTAGFVLPSGQNGEAPQMVAAQPSGCEDWVQALEDRPRDRPFFLWLASLDPHREYTRGALDPPHRAEDVIVPAHLPDTPEVREDLRLYYDEIGRLDLYVGRVLEKLAEQNVADNTLILFISDNGRPFPRDKTTLYDGGIRTPWIVRWPARVRAATVSNALVSSVDIASTFLEIARGSSTSPFNSEGMSFAPILSDPLAEHRKHAFAEDHWHDYEDHARCVVTQRYKLIRNDYFDLPSTPSADAGRGLSWQKMLQLQSAGQLPPHQQGCFVAPRPQWELYDLQRDPGELHNCIADAAYQTTRDQLTAALQTWSQETNDYLPTRRTPDEFDRVTGEPDASVRVRPRHSKIEMFGTNGKY</sequence>
<dbReference type="Pfam" id="PF00884">
    <property type="entry name" value="Sulfatase"/>
    <property type="match status" value="1"/>
</dbReference>
<dbReference type="CDD" id="cd16027">
    <property type="entry name" value="SGSH"/>
    <property type="match status" value="1"/>
</dbReference>
<evidence type="ECO:0000313" key="7">
    <source>
        <dbReference type="Proteomes" id="UP000318017"/>
    </source>
</evidence>
<dbReference type="GO" id="GO:0004065">
    <property type="term" value="F:arylsulfatase activity"/>
    <property type="evidence" value="ECO:0007669"/>
    <property type="project" value="UniProtKB-EC"/>
</dbReference>
<reference evidence="6 7" key="1">
    <citation type="submission" date="2019-02" db="EMBL/GenBank/DDBJ databases">
        <title>Deep-cultivation of Planctomycetes and their phenomic and genomic characterization uncovers novel biology.</title>
        <authorList>
            <person name="Wiegand S."/>
            <person name="Jogler M."/>
            <person name="Boedeker C."/>
            <person name="Pinto D."/>
            <person name="Vollmers J."/>
            <person name="Rivas-Marin E."/>
            <person name="Kohn T."/>
            <person name="Peeters S.H."/>
            <person name="Heuer A."/>
            <person name="Rast P."/>
            <person name="Oberbeckmann S."/>
            <person name="Bunk B."/>
            <person name="Jeske O."/>
            <person name="Meyerdierks A."/>
            <person name="Storesund J.E."/>
            <person name="Kallscheuer N."/>
            <person name="Luecker S."/>
            <person name="Lage O.M."/>
            <person name="Pohl T."/>
            <person name="Merkel B.J."/>
            <person name="Hornburger P."/>
            <person name="Mueller R.-W."/>
            <person name="Bruemmer F."/>
            <person name="Labrenz M."/>
            <person name="Spormann A.M."/>
            <person name="Op den Camp H."/>
            <person name="Overmann J."/>
            <person name="Amann R."/>
            <person name="Jetten M.S.M."/>
            <person name="Mascher T."/>
            <person name="Medema M.H."/>
            <person name="Devos D.P."/>
            <person name="Kaster A.-K."/>
            <person name="Ovreas L."/>
            <person name="Rohde M."/>
            <person name="Galperin M.Y."/>
            <person name="Jogler C."/>
        </authorList>
    </citation>
    <scope>NUCLEOTIDE SEQUENCE [LARGE SCALE GENOMIC DNA]</scope>
    <source>
        <strain evidence="6 7">Q31a</strain>
    </source>
</reference>
<keyword evidence="7" id="KW-1185">Reference proteome</keyword>
<keyword evidence="3 6" id="KW-0378">Hydrolase</keyword>
<dbReference type="EMBL" id="CP036298">
    <property type="protein sequence ID" value="QDV25547.1"/>
    <property type="molecule type" value="Genomic_DNA"/>
</dbReference>
<evidence type="ECO:0000256" key="3">
    <source>
        <dbReference type="ARBA" id="ARBA00022801"/>
    </source>
</evidence>
<evidence type="ECO:0000313" key="6">
    <source>
        <dbReference type="EMBL" id="QDV25547.1"/>
    </source>
</evidence>
<evidence type="ECO:0000256" key="2">
    <source>
        <dbReference type="ARBA" id="ARBA00022723"/>
    </source>
</evidence>
<gene>
    <name evidence="6" type="ORF">Q31a_38730</name>
</gene>
<dbReference type="InterPro" id="IPR000917">
    <property type="entry name" value="Sulfatase_N"/>
</dbReference>
<name>A0A518GAC5_9BACT</name>
<dbReference type="PROSITE" id="PS00149">
    <property type="entry name" value="SULFATASE_2"/>
    <property type="match status" value="1"/>
</dbReference>
<proteinExistence type="inferred from homology"/>
<dbReference type="InterPro" id="IPR050738">
    <property type="entry name" value="Sulfatase"/>
</dbReference>
<feature type="domain" description="Sulfatase N-terminal" evidence="5">
    <location>
        <begin position="39"/>
        <end position="326"/>
    </location>
</feature>
<dbReference type="GO" id="GO:0046872">
    <property type="term" value="F:metal ion binding"/>
    <property type="evidence" value="ECO:0007669"/>
    <property type="project" value="UniProtKB-KW"/>
</dbReference>
<dbReference type="InterPro" id="IPR017850">
    <property type="entry name" value="Alkaline_phosphatase_core_sf"/>
</dbReference>
<protein>
    <submittedName>
        <fullName evidence="6">Arylsulfatase</fullName>
        <ecNumber evidence="6">3.1.6.1</ecNumber>
    </submittedName>
</protein>
<dbReference type="EC" id="3.1.6.1" evidence="6"/>
<keyword evidence="2" id="KW-0479">Metal-binding</keyword>